<dbReference type="InterPro" id="IPR036751">
    <property type="entry name" value="SpoVG_sf"/>
</dbReference>
<dbReference type="GO" id="GO:0030435">
    <property type="term" value="P:sporulation resulting in formation of a cellular spore"/>
    <property type="evidence" value="ECO:0007669"/>
    <property type="project" value="InterPro"/>
</dbReference>
<dbReference type="SUPFAM" id="SSF160537">
    <property type="entry name" value="SpoVG-like"/>
    <property type="match status" value="1"/>
</dbReference>
<dbReference type="Proteomes" id="UP000034917">
    <property type="component" value="Unassembled WGS sequence"/>
</dbReference>
<sequence length="117" mass="13849">MTITIDDITVKIKLLKSETILAQATIILSDVWKEHGWKVLKSDRLHPKFQEYLWFQAPSYKFMGKYWEIVFIDDNKLYEAVIEKIYDAYCLARSKNPTQNEKEETITEEVSLDDIDL</sequence>
<evidence type="ECO:0000256" key="1">
    <source>
        <dbReference type="SAM" id="MobiDB-lite"/>
    </source>
</evidence>
<feature type="region of interest" description="Disordered" evidence="1">
    <location>
        <begin position="97"/>
        <end position="117"/>
    </location>
</feature>
<accession>A0A0G0IMX8</accession>
<comment type="caution">
    <text evidence="2">The sequence shown here is derived from an EMBL/GenBank/DDBJ whole genome shotgun (WGS) entry which is preliminary data.</text>
</comment>
<organism evidence="2 3">
    <name type="scientific">Candidatus Roizmanbacteria bacterium GW2011_GWC2_37_13</name>
    <dbReference type="NCBI Taxonomy" id="1618486"/>
    <lineage>
        <taxon>Bacteria</taxon>
        <taxon>Candidatus Roizmaniibacteriota</taxon>
    </lineage>
</organism>
<dbReference type="AlphaFoldDB" id="A0A0G0IMX8"/>
<evidence type="ECO:0000313" key="3">
    <source>
        <dbReference type="Proteomes" id="UP000034917"/>
    </source>
</evidence>
<protein>
    <submittedName>
        <fullName evidence="2">Uncharacterized protein</fullName>
    </submittedName>
</protein>
<name>A0A0G0IMX8_9BACT</name>
<dbReference type="Gene3D" id="3.30.1120.40">
    <property type="entry name" value="Stage V sporulation protein G"/>
    <property type="match status" value="1"/>
</dbReference>
<reference evidence="2 3" key="1">
    <citation type="journal article" date="2015" name="Nature">
        <title>rRNA introns, odd ribosomes, and small enigmatic genomes across a large radiation of phyla.</title>
        <authorList>
            <person name="Brown C.T."/>
            <person name="Hug L.A."/>
            <person name="Thomas B.C."/>
            <person name="Sharon I."/>
            <person name="Castelle C.J."/>
            <person name="Singh A."/>
            <person name="Wilkins M.J."/>
            <person name="Williams K.H."/>
            <person name="Banfield J.F."/>
        </authorList>
    </citation>
    <scope>NUCLEOTIDE SEQUENCE [LARGE SCALE GENOMIC DNA]</scope>
</reference>
<evidence type="ECO:0000313" key="2">
    <source>
        <dbReference type="EMBL" id="KKQ25559.1"/>
    </source>
</evidence>
<feature type="compositionally biased region" description="Acidic residues" evidence="1">
    <location>
        <begin position="106"/>
        <end position="117"/>
    </location>
</feature>
<dbReference type="EMBL" id="LBSV01000007">
    <property type="protein sequence ID" value="KKQ25559.1"/>
    <property type="molecule type" value="Genomic_DNA"/>
</dbReference>
<gene>
    <name evidence="2" type="ORF">US40_C0007G0058</name>
</gene>
<proteinExistence type="predicted"/>